<organism evidence="4">
    <name type="scientific">Granulicella tundricola (strain ATCC BAA-1859 / DSM 23138 / MP5ACTX9)</name>
    <dbReference type="NCBI Taxonomy" id="1198114"/>
    <lineage>
        <taxon>Bacteria</taxon>
        <taxon>Pseudomonadati</taxon>
        <taxon>Acidobacteriota</taxon>
        <taxon>Terriglobia</taxon>
        <taxon>Terriglobales</taxon>
        <taxon>Acidobacteriaceae</taxon>
        <taxon>Granulicella</taxon>
    </lineage>
</organism>
<dbReference type="Proteomes" id="UP000000343">
    <property type="component" value="Chromosome"/>
</dbReference>
<dbReference type="InterPro" id="IPR032710">
    <property type="entry name" value="NTF2-like_dom_sf"/>
</dbReference>
<dbReference type="Pfam" id="PF14534">
    <property type="entry name" value="DUF4440"/>
    <property type="match status" value="2"/>
</dbReference>
<dbReference type="Gene3D" id="3.10.450.50">
    <property type="match status" value="3"/>
</dbReference>
<dbReference type="SUPFAM" id="SSF54427">
    <property type="entry name" value="NTF2-like"/>
    <property type="match status" value="3"/>
</dbReference>
<dbReference type="KEGG" id="acm:AciX9_2564"/>
<reference evidence="4" key="1">
    <citation type="submission" date="2011-01" db="EMBL/GenBank/DDBJ databases">
        <title>Complete sequence of chromosome of Acidobacterium sp. MP5ACTX9.</title>
        <authorList>
            <consortium name="US DOE Joint Genome Institute"/>
            <person name="Lucas S."/>
            <person name="Copeland A."/>
            <person name="Lapidus A."/>
            <person name="Cheng J.-F."/>
            <person name="Goodwin L."/>
            <person name="Pitluck S."/>
            <person name="Teshima H."/>
            <person name="Detter J.C."/>
            <person name="Han C."/>
            <person name="Tapia R."/>
            <person name="Land M."/>
            <person name="Hauser L."/>
            <person name="Kyrpides N."/>
            <person name="Ivanova N."/>
            <person name="Ovchinnikova G."/>
            <person name="Pagani I."/>
            <person name="Rawat S.R."/>
            <person name="Mannisto M."/>
            <person name="Haggblom M.M."/>
            <person name="Woyke T."/>
        </authorList>
    </citation>
    <scope>NUCLEOTIDE SEQUENCE [LARGE SCALE GENOMIC DNA]</scope>
    <source>
        <strain evidence="4">MP5ACTX9</strain>
    </source>
</reference>
<dbReference type="InterPro" id="IPR027843">
    <property type="entry name" value="DUF4440"/>
</dbReference>
<feature type="domain" description="DUF4440" evidence="2">
    <location>
        <begin position="212"/>
        <end position="318"/>
    </location>
</feature>
<gene>
    <name evidence="3" type="ordered locus">AciX9_2564</name>
</gene>
<feature type="domain" description="DUF4440" evidence="2">
    <location>
        <begin position="66"/>
        <end position="173"/>
    </location>
</feature>
<evidence type="ECO:0000256" key="1">
    <source>
        <dbReference type="SAM" id="MobiDB-lite"/>
    </source>
</evidence>
<dbReference type="OrthoDB" id="123109at2"/>
<dbReference type="RefSeq" id="WP_013580906.1">
    <property type="nucleotide sequence ID" value="NC_015064.1"/>
</dbReference>
<accession>E8WVR2</accession>
<dbReference type="STRING" id="1198114.AciX9_2564"/>
<evidence type="ECO:0000259" key="2">
    <source>
        <dbReference type="Pfam" id="PF14534"/>
    </source>
</evidence>
<dbReference type="eggNOG" id="COG4319">
    <property type="taxonomic scope" value="Bacteria"/>
</dbReference>
<evidence type="ECO:0000313" key="4">
    <source>
        <dbReference type="Proteomes" id="UP000000343"/>
    </source>
</evidence>
<dbReference type="AlphaFoldDB" id="E8WVR2"/>
<feature type="region of interest" description="Disordered" evidence="1">
    <location>
        <begin position="1"/>
        <end position="21"/>
    </location>
</feature>
<sequence length="487" mass="52976">MRKTLEAFKMHRTPPPSKSSLNNPATCIKKFAILATVVLSLVTAPHTAAAQTQNTLPDISAIQSRIRAEDSIVGRAIATHDFAILQRYWSPSLVVNGPTNKIVNRDQVVESMHHGGLNYTSLKGMTELFAVTNGVAIDMGHDDVVTADGPMAGKHIVRRSTNIFQRSGDDWVLIARQATYVGFDGAILGGTVTTSFTPPLPAPEDAAVHAQIDANGRAVGHAIATMDFAALEKLWSPAMVVNSPGNNILTRDQVFAAMREDKLKYESGQVYQDAFFVSKDVAIEMGHEDIVMANGPMAGQPLKRRFTNVWQKVGDTWVQIARQATYVGIDGGAVYGHPDPTLDLVSLAAPNVTPTTEVDGSPEDVKAIEALVHSNPSDHVTENVSFTNIFGTVRFGREEFIQRHKEIGQTFFKGTTSKSSITKLRFVRPDVAVVDVSGELSGFQKLYSGLPVGKDGILRNKLLLVLVKENGVWWITEFHNVAVTPEV</sequence>
<dbReference type="HOGENOM" id="CLU_559924_0_0_0"/>
<dbReference type="EMBL" id="CP002480">
    <property type="protein sequence ID" value="ADW69591.1"/>
    <property type="molecule type" value="Genomic_DNA"/>
</dbReference>
<keyword evidence="4" id="KW-1185">Reference proteome</keyword>
<protein>
    <recommendedName>
        <fullName evidence="2">DUF4440 domain-containing protein</fullName>
    </recommendedName>
</protein>
<dbReference type="PaxDb" id="1198114-AciX9_2564"/>
<proteinExistence type="predicted"/>
<name>E8WVR2_GRATM</name>
<evidence type="ECO:0000313" key="3">
    <source>
        <dbReference type="EMBL" id="ADW69591.1"/>
    </source>
</evidence>